<accession>W7TXP4</accession>
<dbReference type="Proteomes" id="UP000019335">
    <property type="component" value="Chromosome 12"/>
</dbReference>
<dbReference type="EMBL" id="AZIL01001059">
    <property type="protein sequence ID" value="EWM25129.1"/>
    <property type="molecule type" value="Genomic_DNA"/>
</dbReference>
<comment type="caution">
    <text evidence="1">The sequence shown here is derived from an EMBL/GenBank/DDBJ whole genome shotgun (WGS) entry which is preliminary data.</text>
</comment>
<organism evidence="1 2">
    <name type="scientific">Nannochloropsis gaditana</name>
    <dbReference type="NCBI Taxonomy" id="72520"/>
    <lineage>
        <taxon>Eukaryota</taxon>
        <taxon>Sar</taxon>
        <taxon>Stramenopiles</taxon>
        <taxon>Ochrophyta</taxon>
        <taxon>Eustigmatophyceae</taxon>
        <taxon>Eustigmatales</taxon>
        <taxon>Monodopsidaceae</taxon>
        <taxon>Nannochloropsis</taxon>
    </lineage>
</organism>
<evidence type="ECO:0000313" key="1">
    <source>
        <dbReference type="EMBL" id="EWM25129.1"/>
    </source>
</evidence>
<keyword evidence="2" id="KW-1185">Reference proteome</keyword>
<evidence type="ECO:0000313" key="2">
    <source>
        <dbReference type="Proteomes" id="UP000019335"/>
    </source>
</evidence>
<proteinExistence type="predicted"/>
<protein>
    <submittedName>
        <fullName evidence="1">Uncharacterized protein</fullName>
    </submittedName>
</protein>
<reference evidence="1 2" key="1">
    <citation type="journal article" date="2014" name="Mol. Plant">
        <title>Chromosome Scale Genome Assembly and Transcriptome Profiling of Nannochloropsis gaditana in Nitrogen Depletion.</title>
        <authorList>
            <person name="Corteggiani Carpinelli E."/>
            <person name="Telatin A."/>
            <person name="Vitulo N."/>
            <person name="Forcato C."/>
            <person name="D'Angelo M."/>
            <person name="Schiavon R."/>
            <person name="Vezzi A."/>
            <person name="Giacometti G.M."/>
            <person name="Morosinotto T."/>
            <person name="Valle G."/>
        </authorList>
    </citation>
    <scope>NUCLEOTIDE SEQUENCE [LARGE SCALE GENOMIC DNA]</scope>
    <source>
        <strain evidence="1 2">B-31</strain>
    </source>
</reference>
<name>W7TXP4_9STRA</name>
<dbReference type="OrthoDB" id="188627at2759"/>
<dbReference type="Gene3D" id="3.40.1000.10">
    <property type="entry name" value="Mog1/PsbP, alpha/beta/alpha sandwich"/>
    <property type="match status" value="1"/>
</dbReference>
<dbReference type="AlphaFoldDB" id="W7TXP4"/>
<sequence length="317" mass="33871">MVELGDTYSYVHYIYDRITSITPEMKQVIIALGILTGVTEAFWLQPVKQSSRSHCRKLFAEEPSSSSVCDSSSRQGFLQTLAGQAALVGFGMTAGPLLVGGKAGVVQPAQAAGLSKVNSELAGYGLPPILDVPGGFSPLVEVYGKAAGAKKERETLLVQFLYPSLWVVSKPSIDKNGEEGTISAGDYQKGDSAAFYVEEGPASGKLEQESADYFGEVVKRAIGQKSQNVYQNFKVLKKRPGAKGANGAQYTIVEFKYELLTGAGFTVDRKGVASVTQVGKNVQGLWVATTAARWKKIGNDCITMADSFRVYDGIAPA</sequence>
<gene>
    <name evidence="1" type="ORF">Naga_100016g30</name>
</gene>